<dbReference type="eggNOG" id="COG3164">
    <property type="taxonomic scope" value="Bacteria"/>
</dbReference>
<feature type="region of interest" description="Disordered" evidence="1">
    <location>
        <begin position="1"/>
        <end position="20"/>
    </location>
</feature>
<gene>
    <name evidence="3" type="ordered locus">Rvan_0075</name>
</gene>
<evidence type="ECO:0000313" key="4">
    <source>
        <dbReference type="Proteomes" id="UP000001399"/>
    </source>
</evidence>
<organism evidence="3 4">
    <name type="scientific">Rhodomicrobium vannielii (strain ATCC 17100 / DSM 162 / LMG 4299 / NCIMB 10020 / ATH 3.1.1)</name>
    <dbReference type="NCBI Taxonomy" id="648757"/>
    <lineage>
        <taxon>Bacteria</taxon>
        <taxon>Pseudomonadati</taxon>
        <taxon>Pseudomonadota</taxon>
        <taxon>Alphaproteobacteria</taxon>
        <taxon>Hyphomicrobiales</taxon>
        <taxon>Hyphomicrobiaceae</taxon>
        <taxon>Rhodomicrobium</taxon>
    </lineage>
</organism>
<evidence type="ECO:0000256" key="2">
    <source>
        <dbReference type="SAM" id="Phobius"/>
    </source>
</evidence>
<dbReference type="HOGENOM" id="CLU_007198_1_0_5"/>
<keyword evidence="2" id="KW-1133">Transmembrane helix</keyword>
<dbReference type="OrthoDB" id="7161641at2"/>
<evidence type="ECO:0000256" key="1">
    <source>
        <dbReference type="SAM" id="MobiDB-lite"/>
    </source>
</evidence>
<dbReference type="KEGG" id="rva:Rvan_0075"/>
<reference evidence="4" key="1">
    <citation type="journal article" date="2011" name="J. Bacteriol.">
        <title>Genome sequences of eight morphologically diverse alphaproteobacteria.</title>
        <authorList>
            <consortium name="US DOE Joint Genome Institute"/>
            <person name="Brown P.J."/>
            <person name="Kysela D.T."/>
            <person name="Buechlein A."/>
            <person name="Hemmerich C."/>
            <person name="Brun Y.V."/>
        </authorList>
    </citation>
    <scope>NUCLEOTIDE SEQUENCE [LARGE SCALE GENOMIC DNA]</scope>
    <source>
        <strain evidence="4">ATCC 17100 / ATH 3.1.1 / DSM 162 / LMG 4299</strain>
    </source>
</reference>
<keyword evidence="2" id="KW-0812">Transmembrane</keyword>
<accession>E3I511</accession>
<keyword evidence="2" id="KW-0472">Membrane</keyword>
<protein>
    <recommendedName>
        <fullName evidence="5">DUF3971 domain-containing protein</fullName>
    </recommendedName>
</protein>
<keyword evidence="4" id="KW-1185">Reference proteome</keyword>
<name>E3I511_RHOVT</name>
<dbReference type="STRING" id="648757.Rvan_0075"/>
<evidence type="ECO:0008006" key="5">
    <source>
        <dbReference type="Google" id="ProtNLM"/>
    </source>
</evidence>
<dbReference type="EMBL" id="CP002292">
    <property type="protein sequence ID" value="ADP69365.1"/>
    <property type="molecule type" value="Genomic_DNA"/>
</dbReference>
<evidence type="ECO:0000313" key="3">
    <source>
        <dbReference type="EMBL" id="ADP69365.1"/>
    </source>
</evidence>
<dbReference type="RefSeq" id="WP_013417772.1">
    <property type="nucleotide sequence ID" value="NC_014664.1"/>
</dbReference>
<feature type="region of interest" description="Disordered" evidence="1">
    <location>
        <begin position="1220"/>
        <end position="1246"/>
    </location>
</feature>
<dbReference type="Proteomes" id="UP000001399">
    <property type="component" value="Chromosome"/>
</dbReference>
<sequence>MDDRFSSKNPHRELVPERHGRNLAKPSKAQVQLSRLSKSGKVLADAIPGSVKTASRHSFRVGWRLSAVLALMFSLAVGALYARLLTGPISFAFLVPAVQDRLNAQFDGYSLRVGGAILRLSSSWGLEFRLADVSVVDENNQEIAKAPLASVDLSETSLLKLSLAPSQIKLLGPKILIFNLPGKGLTLTPESTTPASHQGWGASQAGLADAWQTSEVSPPSPEVAGVHQLARQGLRLTEPRAFTFDPAPILRRLFATIGKRGASSQALKSIGLQDAVVYFANENAVSTWRVADFQLKLDERGGNSIVGGKLTLERNGSVWHASFTAENRPNEKRYRVTASVQDVVPKTIWDSWPSIDALKLVQLPVSGDAHFDIGYDGRLAGGEAEIRLGAGRFFAPFDQKHPAVIDGGTLRVSYDKASEAIIVRPIEMRWDESLLTISGRIAREIDPTNGKPLWRADFDGRGTRLSAPQYAVAPVALDVFRIEGAYDEETDSVALKRFELGSHASRLAFSGQASRIRSGGGISLVGDISPMPFSFLKAIWPVFMANGAREWAGTNLPVAQVTGGTVAVNLTADQIAALDVGGDIPENAVSMRMGLSGAKIYHIKGLPPIETQDTQLRIKGRRFVYDIPGEARIEVPSGKVVTFTDGQLLIDDLRPEFPDADIRFKGGGEVAAVLELLDQPPLGYVKAVGFKPSLVNGQIQASFEVKFPLLANLKFEQMSITGKSRVSDIRSGAIPGGVSVNGGAVNFDISEKAIGANGEIRVNGVPVTLVWQRIFDAPPDKQPTLRLASILNEKARDELGLNVNHMVKGDLPVALAIALQRDGPPRIMMEANLTNADLFLTAIGWRKPPGQKATVACDVVRRNDNSMLFDNFAMTGDGIAINGRAVMNDKHRLASFSFPEFSTNALTHLSIAGELTPQNILKVQAKGASFDGRQFFKTLLSAGKIADKEPAPLKDEPGLDLNVEIETVFGYYDTSVKSVIVDAKRRGGKFTSIEAAGKINGESPVAVHVDQRTRDARILSSDATDAGSAFRLVGFYGAMRGGTMSLRMNLDGSGGTDKSGTLEVRRFAVVGDQVVGRVVSQAEKEGARYKPDTKQQHVYAGDVFQFDRMLVPFSITQSQFQLHDAAINGPVIGATIRGRIDFARETLALSGTYVPLYGFNAVLGVVPVLGDLLKGRENEGVFGITFAVQGRTSNPDVIVNPVSMLAPGFLRQIFEFENAPAPAQAPEQPQQVPQAQTQQRPAAKVR</sequence>
<dbReference type="AlphaFoldDB" id="E3I511"/>
<feature type="transmembrane region" description="Helical" evidence="2">
    <location>
        <begin position="61"/>
        <end position="82"/>
    </location>
</feature>
<proteinExistence type="predicted"/>